<dbReference type="EMBL" id="BK015902">
    <property type="protein sequence ID" value="DAD72591.1"/>
    <property type="molecule type" value="Genomic_DNA"/>
</dbReference>
<reference evidence="1" key="1">
    <citation type="journal article" date="2021" name="Proc. Natl. Acad. Sci. U.S.A.">
        <title>A Catalog of Tens of Thousands of Viruses from Human Metagenomes Reveals Hidden Associations with Chronic Diseases.</title>
        <authorList>
            <person name="Tisza M.J."/>
            <person name="Buck C.B."/>
        </authorList>
    </citation>
    <scope>NUCLEOTIDE SEQUENCE</scope>
    <source>
        <strain evidence="1">CtzMZ8</strain>
    </source>
</reference>
<evidence type="ECO:0000313" key="1">
    <source>
        <dbReference type="EMBL" id="DAD72591.1"/>
    </source>
</evidence>
<proteinExistence type="predicted"/>
<accession>A0A8S5LRW8</accession>
<name>A0A8S5LRW8_9CAUD</name>
<organism evidence="1">
    <name type="scientific">Siphoviridae sp. ctzMZ8</name>
    <dbReference type="NCBI Taxonomy" id="2827598"/>
    <lineage>
        <taxon>Viruses</taxon>
        <taxon>Duplodnaviria</taxon>
        <taxon>Heunggongvirae</taxon>
        <taxon>Uroviricota</taxon>
        <taxon>Caudoviricetes</taxon>
    </lineage>
</organism>
<protein>
    <submittedName>
        <fullName evidence="1">Uncharacterized protein</fullName>
    </submittedName>
</protein>
<sequence>MKTKRTRFKHYLMSPYKNSRSIVFLRQIGNASWVKQKQALVYTPKPKYQFYPRGNIKDRRDLGRGWIFWTPSP</sequence>